<dbReference type="KEGG" id="btab:109039586"/>
<accession>A0A9P0A8I6</accession>
<feature type="signal peptide" evidence="12">
    <location>
        <begin position="1"/>
        <end position="19"/>
    </location>
</feature>
<evidence type="ECO:0000256" key="5">
    <source>
        <dbReference type="ARBA" id="ARBA00023136"/>
    </source>
</evidence>
<dbReference type="PANTHER" id="PTHR31981:SF1">
    <property type="entry name" value="GLYCOSYLATED LYSOSOMAL MEMBRANE PROTEIN"/>
    <property type="match status" value="1"/>
</dbReference>
<evidence type="ECO:0000256" key="11">
    <source>
        <dbReference type="SAM" id="Phobius"/>
    </source>
</evidence>
<evidence type="ECO:0000256" key="2">
    <source>
        <dbReference type="ARBA" id="ARBA00022692"/>
    </source>
</evidence>
<evidence type="ECO:0000256" key="7">
    <source>
        <dbReference type="ARBA" id="ARBA00023228"/>
    </source>
</evidence>
<reference evidence="13" key="1">
    <citation type="submission" date="2021-12" db="EMBL/GenBank/DDBJ databases">
        <authorList>
            <person name="King R."/>
        </authorList>
    </citation>
    <scope>NUCLEOTIDE SEQUENCE</scope>
</reference>
<keyword evidence="7" id="KW-0458">Lysosome</keyword>
<comment type="similarity">
    <text evidence="1">Belongs to the GLMP family.</text>
</comment>
<proteinExistence type="inferred from homology"/>
<dbReference type="Pfam" id="PF15065">
    <property type="entry name" value="NCU-G1"/>
    <property type="match status" value="1"/>
</dbReference>
<gene>
    <name evidence="13" type="ORF">BEMITA_LOCUS4783</name>
</gene>
<dbReference type="EMBL" id="OU963863">
    <property type="protein sequence ID" value="CAH0385567.1"/>
    <property type="molecule type" value="Genomic_DNA"/>
</dbReference>
<dbReference type="GO" id="GO:0005765">
    <property type="term" value="C:lysosomal membrane"/>
    <property type="evidence" value="ECO:0007669"/>
    <property type="project" value="UniProtKB-SubCell"/>
</dbReference>
<evidence type="ECO:0000256" key="3">
    <source>
        <dbReference type="ARBA" id="ARBA00022729"/>
    </source>
</evidence>
<feature type="chain" id="PRO_5040241598" description="Lysosomal protein NCU-G1" evidence="12">
    <location>
        <begin position="20"/>
        <end position="405"/>
    </location>
</feature>
<evidence type="ECO:0000256" key="10">
    <source>
        <dbReference type="ARBA" id="ARBA00044960"/>
    </source>
</evidence>
<evidence type="ECO:0008006" key="15">
    <source>
        <dbReference type="Google" id="ProtNLM"/>
    </source>
</evidence>
<organism evidence="13 14">
    <name type="scientific">Bemisia tabaci</name>
    <name type="common">Sweetpotato whitefly</name>
    <name type="synonym">Aleurodes tabaci</name>
    <dbReference type="NCBI Taxonomy" id="7038"/>
    <lineage>
        <taxon>Eukaryota</taxon>
        <taxon>Metazoa</taxon>
        <taxon>Ecdysozoa</taxon>
        <taxon>Arthropoda</taxon>
        <taxon>Hexapoda</taxon>
        <taxon>Insecta</taxon>
        <taxon>Pterygota</taxon>
        <taxon>Neoptera</taxon>
        <taxon>Paraneoptera</taxon>
        <taxon>Hemiptera</taxon>
        <taxon>Sternorrhyncha</taxon>
        <taxon>Aleyrodoidea</taxon>
        <taxon>Aleyrodidae</taxon>
        <taxon>Aleyrodinae</taxon>
        <taxon>Bemisia</taxon>
    </lineage>
</organism>
<name>A0A9P0A8I6_BEMTA</name>
<dbReference type="InterPro" id="IPR029382">
    <property type="entry name" value="NCU-G1"/>
</dbReference>
<keyword evidence="3 12" id="KW-0732">Signal</keyword>
<evidence type="ECO:0000256" key="8">
    <source>
        <dbReference type="ARBA" id="ARBA00024176"/>
    </source>
</evidence>
<protein>
    <recommendedName>
        <fullName evidence="15">Lysosomal protein NCU-G1</fullName>
    </recommendedName>
</protein>
<feature type="transmembrane region" description="Helical" evidence="11">
    <location>
        <begin position="365"/>
        <end position="391"/>
    </location>
</feature>
<evidence type="ECO:0000313" key="13">
    <source>
        <dbReference type="EMBL" id="CAH0385567.1"/>
    </source>
</evidence>
<evidence type="ECO:0000256" key="4">
    <source>
        <dbReference type="ARBA" id="ARBA00022989"/>
    </source>
</evidence>
<dbReference type="Proteomes" id="UP001152759">
    <property type="component" value="Chromosome 2"/>
</dbReference>
<evidence type="ECO:0000256" key="1">
    <source>
        <dbReference type="ARBA" id="ARBA00010599"/>
    </source>
</evidence>
<evidence type="ECO:0000313" key="14">
    <source>
        <dbReference type="Proteomes" id="UP001152759"/>
    </source>
</evidence>
<sequence>MDSIILTLLTTGLAPVVTAFFDRELEFFSNPNCSSSPSLNCSDYSLLYVKALGRNDSLHYLWNSDHKPSLLLLESTKDSNLSITWPDFVNGSADSIRLTSPISYAFGLVINKIIEFNDIGDTGFMNETSKETLILSADNFKWRVKSFYQNPDSGTVNFEVTANGYSSEDIVKNGTISFLVSVFPSKDHGIDLPHLLHTANSTQIDMTIDHFTTAYPNSRFAVELAFVSSETENSDLELKSKKSLDDEHSPGVFTVIELQTENSKKGNVGGYLQWRPLVYTFNDRDYANSTDTVHYHVENITTEQENFLNNSLPFVFFEKNISQLAVRAMNVSFGFKLDGFYRKSGYLSWSFLVGIGEPPVESFSMLVLLIIGIGLGLPTLVIIGGFFFVVFRRLSRNKDELFFSQ</sequence>
<comment type="function">
    <text evidence="8">Required to protect lysosomal transporter MFSD1 from lysosomal proteolysis and for MFSD1 lysosomal localization.</text>
</comment>
<evidence type="ECO:0000256" key="9">
    <source>
        <dbReference type="ARBA" id="ARBA00024189"/>
    </source>
</evidence>
<keyword evidence="14" id="KW-1185">Reference proteome</keyword>
<evidence type="ECO:0000256" key="12">
    <source>
        <dbReference type="SAM" id="SignalP"/>
    </source>
</evidence>
<keyword evidence="5 11" id="KW-0472">Membrane</keyword>
<comment type="subunit">
    <text evidence="10">Interacts (via lumenal domain) with lysosomal protein MFSD1; the interaction starts while both proteins are still in the endoplasmic reticulum and is required for stabilization of MFSD1 in lysosomes but has no direct effect on its targeting to lysosomes or transporter activity.</text>
</comment>
<dbReference type="AlphaFoldDB" id="A0A9P0A8I6"/>
<dbReference type="PANTHER" id="PTHR31981">
    <property type="entry name" value="GLYCOSYLATED LYSOSOMAL MEMBRANE PROTEIN"/>
    <property type="match status" value="1"/>
</dbReference>
<keyword evidence="2 11" id="KW-0812">Transmembrane</keyword>
<evidence type="ECO:0000256" key="6">
    <source>
        <dbReference type="ARBA" id="ARBA00023180"/>
    </source>
</evidence>
<keyword evidence="4 11" id="KW-1133">Transmembrane helix</keyword>
<keyword evidence="6" id="KW-0325">Glycoprotein</keyword>
<comment type="subcellular location">
    <subcellularLocation>
        <location evidence="9">Lysosome membrane</location>
        <topology evidence="9">Single-pass type I membrane protein</topology>
        <orientation evidence="9">Lumenal side</orientation>
    </subcellularLocation>
</comment>